<comment type="caution">
    <text evidence="2">The sequence shown here is derived from an EMBL/GenBank/DDBJ whole genome shotgun (WGS) entry which is preliminary data.</text>
</comment>
<dbReference type="EMBL" id="BPVZ01000175">
    <property type="protein sequence ID" value="GKV43992.1"/>
    <property type="molecule type" value="Genomic_DNA"/>
</dbReference>
<proteinExistence type="predicted"/>
<evidence type="ECO:0000313" key="3">
    <source>
        <dbReference type="Proteomes" id="UP001054252"/>
    </source>
</evidence>
<keyword evidence="1" id="KW-0472">Membrane</keyword>
<gene>
    <name evidence="2" type="ORF">SLEP1_g51222</name>
</gene>
<sequence length="81" mass="9406">MGKHTCTMYNGCSFTTNLQDEAHWGFLFKHSSRRRKHMCTMYNGCACPSAYEEYNIALFSFAHNLICLVWNLIGCLQLYVI</sequence>
<keyword evidence="3" id="KW-1185">Reference proteome</keyword>
<name>A0AAV5M635_9ROSI</name>
<organism evidence="2 3">
    <name type="scientific">Rubroshorea leprosula</name>
    <dbReference type="NCBI Taxonomy" id="152421"/>
    <lineage>
        <taxon>Eukaryota</taxon>
        <taxon>Viridiplantae</taxon>
        <taxon>Streptophyta</taxon>
        <taxon>Embryophyta</taxon>
        <taxon>Tracheophyta</taxon>
        <taxon>Spermatophyta</taxon>
        <taxon>Magnoliopsida</taxon>
        <taxon>eudicotyledons</taxon>
        <taxon>Gunneridae</taxon>
        <taxon>Pentapetalae</taxon>
        <taxon>rosids</taxon>
        <taxon>malvids</taxon>
        <taxon>Malvales</taxon>
        <taxon>Dipterocarpaceae</taxon>
        <taxon>Rubroshorea</taxon>
    </lineage>
</organism>
<dbReference type="Proteomes" id="UP001054252">
    <property type="component" value="Unassembled WGS sequence"/>
</dbReference>
<protein>
    <submittedName>
        <fullName evidence="2">Uncharacterized protein</fullName>
    </submittedName>
</protein>
<reference evidence="2 3" key="1">
    <citation type="journal article" date="2021" name="Commun. Biol.">
        <title>The genome of Shorea leprosula (Dipterocarpaceae) highlights the ecological relevance of drought in aseasonal tropical rainforests.</title>
        <authorList>
            <person name="Ng K.K.S."/>
            <person name="Kobayashi M.J."/>
            <person name="Fawcett J.A."/>
            <person name="Hatakeyama M."/>
            <person name="Paape T."/>
            <person name="Ng C.H."/>
            <person name="Ang C.C."/>
            <person name="Tnah L.H."/>
            <person name="Lee C.T."/>
            <person name="Nishiyama T."/>
            <person name="Sese J."/>
            <person name="O'Brien M.J."/>
            <person name="Copetti D."/>
            <person name="Mohd Noor M.I."/>
            <person name="Ong R.C."/>
            <person name="Putra M."/>
            <person name="Sireger I.Z."/>
            <person name="Indrioko S."/>
            <person name="Kosugi Y."/>
            <person name="Izuno A."/>
            <person name="Isagi Y."/>
            <person name="Lee S.L."/>
            <person name="Shimizu K.K."/>
        </authorList>
    </citation>
    <scope>NUCLEOTIDE SEQUENCE [LARGE SCALE GENOMIC DNA]</scope>
    <source>
        <strain evidence="2">214</strain>
    </source>
</reference>
<keyword evidence="1" id="KW-0812">Transmembrane</keyword>
<accession>A0AAV5M635</accession>
<evidence type="ECO:0000256" key="1">
    <source>
        <dbReference type="SAM" id="Phobius"/>
    </source>
</evidence>
<feature type="transmembrane region" description="Helical" evidence="1">
    <location>
        <begin position="61"/>
        <end position="80"/>
    </location>
</feature>
<keyword evidence="1" id="KW-1133">Transmembrane helix</keyword>
<evidence type="ECO:0000313" key="2">
    <source>
        <dbReference type="EMBL" id="GKV43992.1"/>
    </source>
</evidence>
<dbReference type="AlphaFoldDB" id="A0AAV5M635"/>